<feature type="compositionally biased region" description="Basic residues" evidence="1">
    <location>
        <begin position="108"/>
        <end position="120"/>
    </location>
</feature>
<organism evidence="2 3">
    <name type="scientific">Monosporascus ibericus</name>
    <dbReference type="NCBI Taxonomy" id="155417"/>
    <lineage>
        <taxon>Eukaryota</taxon>
        <taxon>Fungi</taxon>
        <taxon>Dikarya</taxon>
        <taxon>Ascomycota</taxon>
        <taxon>Pezizomycotina</taxon>
        <taxon>Sordariomycetes</taxon>
        <taxon>Xylariomycetidae</taxon>
        <taxon>Xylariales</taxon>
        <taxon>Xylariales incertae sedis</taxon>
        <taxon>Monosporascus</taxon>
    </lineage>
</organism>
<feature type="compositionally biased region" description="Polar residues" evidence="1">
    <location>
        <begin position="38"/>
        <end position="55"/>
    </location>
</feature>
<feature type="compositionally biased region" description="Low complexity" evidence="1">
    <location>
        <begin position="301"/>
        <end position="314"/>
    </location>
</feature>
<dbReference type="Proteomes" id="UP000293360">
    <property type="component" value="Unassembled WGS sequence"/>
</dbReference>
<protein>
    <submittedName>
        <fullName evidence="2">Uncharacterized protein</fullName>
    </submittedName>
</protein>
<keyword evidence="3" id="KW-1185">Reference proteome</keyword>
<dbReference type="AlphaFoldDB" id="A0A4Q4T8X7"/>
<proteinExistence type="predicted"/>
<dbReference type="STRING" id="155417.A0A4Q4T8X7"/>
<feature type="compositionally biased region" description="Basic and acidic residues" evidence="1">
    <location>
        <begin position="62"/>
        <end position="81"/>
    </location>
</feature>
<comment type="caution">
    <text evidence="2">The sequence shown here is derived from an EMBL/GenBank/DDBJ whole genome shotgun (WGS) entry which is preliminary data.</text>
</comment>
<evidence type="ECO:0000313" key="3">
    <source>
        <dbReference type="Proteomes" id="UP000293360"/>
    </source>
</evidence>
<evidence type="ECO:0000256" key="1">
    <source>
        <dbReference type="SAM" id="MobiDB-lite"/>
    </source>
</evidence>
<reference evidence="2 3" key="1">
    <citation type="submission" date="2018-06" db="EMBL/GenBank/DDBJ databases">
        <title>Complete Genomes of Monosporascus.</title>
        <authorList>
            <person name="Robinson A.J."/>
            <person name="Natvig D.O."/>
        </authorList>
    </citation>
    <scope>NUCLEOTIDE SEQUENCE [LARGE SCALE GENOMIC DNA]</scope>
    <source>
        <strain evidence="2 3">CBS 110550</strain>
    </source>
</reference>
<feature type="region of interest" description="Disordered" evidence="1">
    <location>
        <begin position="158"/>
        <end position="181"/>
    </location>
</feature>
<feature type="region of interest" description="Disordered" evidence="1">
    <location>
        <begin position="1"/>
        <end position="123"/>
    </location>
</feature>
<dbReference type="OrthoDB" id="2351940at2759"/>
<accession>A0A4Q4T8X7</accession>
<evidence type="ECO:0000313" key="2">
    <source>
        <dbReference type="EMBL" id="RYP01770.1"/>
    </source>
</evidence>
<gene>
    <name evidence="2" type="ORF">DL764_006090</name>
</gene>
<feature type="region of interest" description="Disordered" evidence="1">
    <location>
        <begin position="301"/>
        <end position="333"/>
    </location>
</feature>
<sequence length="520" mass="57511">MPSEPDPDPHRRPRESQAPAASPLYNLPSSAPGLPPLRSSSTRHTPAMSGASSSGGLYARLRASEQEFERRRNLPDDRSDFDAAGSSGTQWGRVRSGPSDTQREPARDHRRPITSQRRSRYTLDDITATERELEDVDSELRALWDFTNASPDPYSELAFPSPPLQNHGTAEESRRIKRRKLDSDRLSTGFTGFRYGKYGQVEPGQLTMEIVSCDGGIYADDGQKHAAENILKSDPSVYCTSGPTCNIVLQHQGATVFTLKELVIKAPRSNYTSPVSEGMVFVSMSSDHLLTRTAQYQIQYSSARSSNRRAGSESQPLPPVISIRHNSDGSSMTRAQVRARRLYNIGLDDENNDLRVAQIPSEFNISPSHCRVTVEYDDEDADDVDVSREAPNRIGALPFESETSDEEGNMDDFMLSGASYRQRASRIRSSGYAEAREAAQIATQEAVRAVGGGLLAPDARFYIERDKSKCTMTFDPPVSGRFILLKMWSPHRDPTANIDIQAVAATGFAGPRFFPAVELR</sequence>
<dbReference type="EMBL" id="QJNU01000345">
    <property type="protein sequence ID" value="RYP01770.1"/>
    <property type="molecule type" value="Genomic_DNA"/>
</dbReference>
<name>A0A4Q4T8X7_9PEZI</name>